<dbReference type="PANTHER" id="PTHR36305:SF1">
    <property type="entry name" value="PHOSPHATIDYLGLYCEROPHOSPHATASE A"/>
    <property type="match status" value="1"/>
</dbReference>
<feature type="domain" description="YutG/PgpA" evidence="2">
    <location>
        <begin position="18"/>
        <end position="157"/>
    </location>
</feature>
<organism evidence="3 4">
    <name type="scientific">Bythopirellula goksoeyrii</name>
    <dbReference type="NCBI Taxonomy" id="1400387"/>
    <lineage>
        <taxon>Bacteria</taxon>
        <taxon>Pseudomonadati</taxon>
        <taxon>Planctomycetota</taxon>
        <taxon>Planctomycetia</taxon>
        <taxon>Pirellulales</taxon>
        <taxon>Lacipirellulaceae</taxon>
        <taxon>Bythopirellula</taxon>
    </lineage>
</organism>
<feature type="transmembrane region" description="Helical" evidence="1">
    <location>
        <begin position="91"/>
        <end position="116"/>
    </location>
</feature>
<dbReference type="SUPFAM" id="SSF101307">
    <property type="entry name" value="YutG-like"/>
    <property type="match status" value="1"/>
</dbReference>
<dbReference type="InterPro" id="IPR036681">
    <property type="entry name" value="PgpA-like_sf"/>
</dbReference>
<keyword evidence="1" id="KW-0472">Membrane</keyword>
<feature type="transmembrane region" description="Helical" evidence="1">
    <location>
        <begin position="53"/>
        <end position="79"/>
    </location>
</feature>
<evidence type="ECO:0000259" key="2">
    <source>
        <dbReference type="Pfam" id="PF04608"/>
    </source>
</evidence>
<sequence length="175" mass="18660">MKHNQPSDFSLSNRIAVWIATGLGIGCVSPAPGTVGGLWGIPLVWAVSYLPEIGWQLLAILAILIVSVGICTHASRLLGKKDPQEIVLDEIAVLPVVFLATGIANWRVLLAGWLLFRVFDITKPPPARQVESLPAGLGIMADDVVAALYACAALWGLAWLDKAWDWGLLTTVASG</sequence>
<dbReference type="KEGG" id="bgok:Pr1d_04950"/>
<keyword evidence="1" id="KW-1133">Transmembrane helix</keyword>
<dbReference type="AlphaFoldDB" id="A0A5B9Q2M5"/>
<dbReference type="EC" id="3.1.3.27" evidence="3"/>
<dbReference type="CDD" id="cd06971">
    <property type="entry name" value="PgpA"/>
    <property type="match status" value="1"/>
</dbReference>
<dbReference type="PROSITE" id="PS51257">
    <property type="entry name" value="PROKAR_LIPOPROTEIN"/>
    <property type="match status" value="1"/>
</dbReference>
<dbReference type="GO" id="GO:0008962">
    <property type="term" value="F:phosphatidylglycerophosphatase activity"/>
    <property type="evidence" value="ECO:0007669"/>
    <property type="project" value="UniProtKB-EC"/>
</dbReference>
<dbReference type="PANTHER" id="PTHR36305">
    <property type="entry name" value="PHOSPHATIDYLGLYCEROPHOSPHATASE A"/>
    <property type="match status" value="1"/>
</dbReference>
<reference evidence="3 4" key="1">
    <citation type="submission" date="2019-08" db="EMBL/GenBank/DDBJ databases">
        <title>Deep-cultivation of Planctomycetes and their phenomic and genomic characterization uncovers novel biology.</title>
        <authorList>
            <person name="Wiegand S."/>
            <person name="Jogler M."/>
            <person name="Boedeker C."/>
            <person name="Pinto D."/>
            <person name="Vollmers J."/>
            <person name="Rivas-Marin E."/>
            <person name="Kohn T."/>
            <person name="Peeters S.H."/>
            <person name="Heuer A."/>
            <person name="Rast P."/>
            <person name="Oberbeckmann S."/>
            <person name="Bunk B."/>
            <person name="Jeske O."/>
            <person name="Meyerdierks A."/>
            <person name="Storesund J.E."/>
            <person name="Kallscheuer N."/>
            <person name="Luecker S."/>
            <person name="Lage O.M."/>
            <person name="Pohl T."/>
            <person name="Merkel B.J."/>
            <person name="Hornburger P."/>
            <person name="Mueller R.-W."/>
            <person name="Bruemmer F."/>
            <person name="Labrenz M."/>
            <person name="Spormann A.M."/>
            <person name="Op den Camp H."/>
            <person name="Overmann J."/>
            <person name="Amann R."/>
            <person name="Jetten M.S.M."/>
            <person name="Mascher T."/>
            <person name="Medema M.H."/>
            <person name="Devos D.P."/>
            <person name="Kaster A.-K."/>
            <person name="Ovreas L."/>
            <person name="Rohde M."/>
            <person name="Galperin M.Y."/>
            <person name="Jogler C."/>
        </authorList>
    </citation>
    <scope>NUCLEOTIDE SEQUENCE [LARGE SCALE GENOMIC DNA]</scope>
    <source>
        <strain evidence="3 4">Pr1d</strain>
    </source>
</reference>
<evidence type="ECO:0000256" key="1">
    <source>
        <dbReference type="SAM" id="Phobius"/>
    </source>
</evidence>
<name>A0A5B9Q2M5_9BACT</name>
<dbReference type="EMBL" id="CP042913">
    <property type="protein sequence ID" value="QEG33234.1"/>
    <property type="molecule type" value="Genomic_DNA"/>
</dbReference>
<dbReference type="GO" id="GO:0006629">
    <property type="term" value="P:lipid metabolic process"/>
    <property type="evidence" value="ECO:0007669"/>
    <property type="project" value="InterPro"/>
</dbReference>
<keyword evidence="1" id="KW-0812">Transmembrane</keyword>
<dbReference type="InterPro" id="IPR026037">
    <property type="entry name" value="PgpA"/>
</dbReference>
<feature type="transmembrane region" description="Helical" evidence="1">
    <location>
        <begin position="15"/>
        <end position="41"/>
    </location>
</feature>
<proteinExistence type="predicted"/>
<dbReference type="Proteomes" id="UP000323917">
    <property type="component" value="Chromosome"/>
</dbReference>
<dbReference type="PIRSF" id="PIRSF006162">
    <property type="entry name" value="PgpA"/>
    <property type="match status" value="1"/>
</dbReference>
<dbReference type="RefSeq" id="WP_168205017.1">
    <property type="nucleotide sequence ID" value="NZ_CP042913.1"/>
</dbReference>
<keyword evidence="4" id="KW-1185">Reference proteome</keyword>
<keyword evidence="3" id="KW-0378">Hydrolase</keyword>
<evidence type="ECO:0000313" key="4">
    <source>
        <dbReference type="Proteomes" id="UP000323917"/>
    </source>
</evidence>
<accession>A0A5B9Q2M5</accession>
<gene>
    <name evidence="3" type="primary">pgpA</name>
    <name evidence="3" type="ORF">Pr1d_04950</name>
</gene>
<dbReference type="Pfam" id="PF04608">
    <property type="entry name" value="PgpA"/>
    <property type="match status" value="1"/>
</dbReference>
<feature type="transmembrane region" description="Helical" evidence="1">
    <location>
        <begin position="136"/>
        <end position="160"/>
    </location>
</feature>
<evidence type="ECO:0000313" key="3">
    <source>
        <dbReference type="EMBL" id="QEG33234.1"/>
    </source>
</evidence>
<protein>
    <submittedName>
        <fullName evidence="3">Phosphatidylglycerophosphatase A</fullName>
        <ecNumber evidence="3">3.1.3.27</ecNumber>
    </submittedName>
</protein>
<dbReference type="InterPro" id="IPR007686">
    <property type="entry name" value="YutG/PgpA"/>
</dbReference>